<accession>A0A1X6ML69</accession>
<protein>
    <submittedName>
        <fullName evidence="1">Uncharacterized protein</fullName>
    </submittedName>
</protein>
<gene>
    <name evidence="1" type="ORF">POSPLADRAFT_1062136</name>
</gene>
<dbReference type="AlphaFoldDB" id="A0A1X6ML69"/>
<dbReference type="RefSeq" id="XP_024333780.1">
    <property type="nucleotide sequence ID" value="XM_024481480.1"/>
</dbReference>
<dbReference type="Proteomes" id="UP000194127">
    <property type="component" value="Unassembled WGS sequence"/>
</dbReference>
<evidence type="ECO:0000313" key="1">
    <source>
        <dbReference type="EMBL" id="OSX56986.1"/>
    </source>
</evidence>
<dbReference type="EMBL" id="KZ110610">
    <property type="protein sequence ID" value="OSX56986.1"/>
    <property type="molecule type" value="Genomic_DNA"/>
</dbReference>
<keyword evidence="2" id="KW-1185">Reference proteome</keyword>
<dbReference type="STRING" id="670580.A0A1X6ML69"/>
<sequence length="208" mass="22272">MTVPTTAYYGIARPGLNHIDLMMDTFIANASPEDLRAIVRGTLAAGTSGVSTTLTATARARLLQTKAVVPPAPEELFTIRPEDGIKLPTPELAKVLSRIRTLYGAGLGFASLRLLAVVVRGSRGVLWDDGSHLEELLASIDTDISQAVQSSREELDGGRVGDLAKARGAVDELRGAVEECRLTAESAESGNYGYSFEQGRVALEFWKI</sequence>
<evidence type="ECO:0000313" key="2">
    <source>
        <dbReference type="Proteomes" id="UP000194127"/>
    </source>
</evidence>
<name>A0A1X6ML69_9APHY</name>
<organism evidence="1 2">
    <name type="scientific">Postia placenta MAD-698-R-SB12</name>
    <dbReference type="NCBI Taxonomy" id="670580"/>
    <lineage>
        <taxon>Eukaryota</taxon>
        <taxon>Fungi</taxon>
        <taxon>Dikarya</taxon>
        <taxon>Basidiomycota</taxon>
        <taxon>Agaricomycotina</taxon>
        <taxon>Agaricomycetes</taxon>
        <taxon>Polyporales</taxon>
        <taxon>Adustoporiaceae</taxon>
        <taxon>Rhodonia</taxon>
    </lineage>
</organism>
<reference evidence="1 2" key="1">
    <citation type="submission" date="2017-04" db="EMBL/GenBank/DDBJ databases">
        <title>Genome Sequence of the Model Brown-Rot Fungus Postia placenta SB12.</title>
        <authorList>
            <consortium name="DOE Joint Genome Institute"/>
            <person name="Gaskell J."/>
            <person name="Kersten P."/>
            <person name="Larrondo L.F."/>
            <person name="Canessa P."/>
            <person name="Martinez D."/>
            <person name="Hibbett D."/>
            <person name="Schmoll M."/>
            <person name="Kubicek C.P."/>
            <person name="Martinez A.T."/>
            <person name="Yadav J."/>
            <person name="Master E."/>
            <person name="Magnuson J.K."/>
            <person name="James T."/>
            <person name="Yaver D."/>
            <person name="Berka R."/>
            <person name="Labutti K."/>
            <person name="Lipzen A."/>
            <person name="Aerts A."/>
            <person name="Barry K."/>
            <person name="Henrissat B."/>
            <person name="Blanchette R."/>
            <person name="Grigoriev I."/>
            <person name="Cullen D."/>
        </authorList>
    </citation>
    <scope>NUCLEOTIDE SEQUENCE [LARGE SCALE GENOMIC DNA]</scope>
    <source>
        <strain evidence="1 2">MAD-698-R-SB12</strain>
    </source>
</reference>
<dbReference type="GeneID" id="36326430"/>
<proteinExistence type="predicted"/>
<dbReference type="OrthoDB" id="3219836at2759"/>